<accession>A0A7J4JG29</accession>
<evidence type="ECO:0000313" key="3">
    <source>
        <dbReference type="Proteomes" id="UP000564964"/>
    </source>
</evidence>
<reference evidence="3" key="1">
    <citation type="journal article" date="2020" name="bioRxiv">
        <title>A rank-normalized archaeal taxonomy based on genome phylogeny resolves widespread incomplete and uneven classifications.</title>
        <authorList>
            <person name="Rinke C."/>
            <person name="Chuvochina M."/>
            <person name="Mussig A.J."/>
            <person name="Chaumeil P.-A."/>
            <person name="Waite D.W."/>
            <person name="Whitman W.B."/>
            <person name="Parks D.H."/>
            <person name="Hugenholtz P."/>
        </authorList>
    </citation>
    <scope>NUCLEOTIDE SEQUENCE [LARGE SCALE GENOMIC DNA]</scope>
</reference>
<evidence type="ECO:0000259" key="1">
    <source>
        <dbReference type="Pfam" id="PF16363"/>
    </source>
</evidence>
<dbReference type="Proteomes" id="UP000564964">
    <property type="component" value="Unassembled WGS sequence"/>
</dbReference>
<dbReference type="AlphaFoldDB" id="A0A7J4JG29"/>
<name>A0A7J4JG29_9ARCH</name>
<dbReference type="InterPro" id="IPR036291">
    <property type="entry name" value="NAD(P)-bd_dom_sf"/>
</dbReference>
<dbReference type="Pfam" id="PF16363">
    <property type="entry name" value="GDP_Man_Dehyd"/>
    <property type="match status" value="1"/>
</dbReference>
<dbReference type="EMBL" id="DUGH01000112">
    <property type="protein sequence ID" value="HIH16668.1"/>
    <property type="molecule type" value="Genomic_DNA"/>
</dbReference>
<feature type="domain" description="NAD(P)-binding" evidence="1">
    <location>
        <begin position="5"/>
        <end position="60"/>
    </location>
</feature>
<proteinExistence type="predicted"/>
<comment type="caution">
    <text evidence="2">The sequence shown here is derived from an EMBL/GenBank/DDBJ whole genome shotgun (WGS) entry which is preliminary data.</text>
</comment>
<evidence type="ECO:0000313" key="2">
    <source>
        <dbReference type="EMBL" id="HIH16668.1"/>
    </source>
</evidence>
<organism evidence="2 3">
    <name type="scientific">Candidatus Iainarchaeum sp</name>
    <dbReference type="NCBI Taxonomy" id="3101447"/>
    <lineage>
        <taxon>Archaea</taxon>
        <taxon>Candidatus Iainarchaeota</taxon>
        <taxon>Candidatus Iainarchaeia</taxon>
        <taxon>Candidatus Iainarchaeales</taxon>
        <taxon>Candidatus Iainarchaeaceae</taxon>
        <taxon>Candidatus Iainarchaeum</taxon>
    </lineage>
</organism>
<protein>
    <submittedName>
        <fullName evidence="2">NAD-dependent epimerase/dehydratase family protein</fullName>
    </submittedName>
</protein>
<dbReference type="InterPro" id="IPR016040">
    <property type="entry name" value="NAD(P)-bd_dom"/>
</dbReference>
<sequence>MKAVVVGGAGFIGCNLADSLMGEGNQVTVFDNLSRRGSAENLAWLRSRHKGLEFVKGDIRLDHAQ</sequence>
<gene>
    <name evidence="2" type="ORF">HA252_04655</name>
</gene>
<dbReference type="Gene3D" id="3.40.50.720">
    <property type="entry name" value="NAD(P)-binding Rossmann-like Domain"/>
    <property type="match status" value="1"/>
</dbReference>
<feature type="non-terminal residue" evidence="2">
    <location>
        <position position="65"/>
    </location>
</feature>
<dbReference type="SUPFAM" id="SSF51735">
    <property type="entry name" value="NAD(P)-binding Rossmann-fold domains"/>
    <property type="match status" value="1"/>
</dbReference>